<gene>
    <name evidence="1" type="ORF">EV182_004248</name>
</gene>
<keyword evidence="2" id="KW-1185">Reference proteome</keyword>
<dbReference type="Proteomes" id="UP001145114">
    <property type="component" value="Unassembled WGS sequence"/>
</dbReference>
<name>A0ACC1HP77_9FUNG</name>
<proteinExistence type="predicted"/>
<evidence type="ECO:0000313" key="1">
    <source>
        <dbReference type="EMBL" id="KAJ1678343.1"/>
    </source>
</evidence>
<accession>A0ACC1HP77</accession>
<organism evidence="1 2">
    <name type="scientific">Spiromyces aspiralis</name>
    <dbReference type="NCBI Taxonomy" id="68401"/>
    <lineage>
        <taxon>Eukaryota</taxon>
        <taxon>Fungi</taxon>
        <taxon>Fungi incertae sedis</taxon>
        <taxon>Zoopagomycota</taxon>
        <taxon>Kickxellomycotina</taxon>
        <taxon>Kickxellomycetes</taxon>
        <taxon>Kickxellales</taxon>
        <taxon>Kickxellaceae</taxon>
        <taxon>Spiromyces</taxon>
    </lineage>
</organism>
<evidence type="ECO:0000313" key="2">
    <source>
        <dbReference type="Proteomes" id="UP001145114"/>
    </source>
</evidence>
<comment type="caution">
    <text evidence="1">The sequence shown here is derived from an EMBL/GenBank/DDBJ whole genome shotgun (WGS) entry which is preliminary data.</text>
</comment>
<protein>
    <submittedName>
        <fullName evidence="1">Uncharacterized protein</fullName>
    </submittedName>
</protein>
<reference evidence="1" key="1">
    <citation type="submission" date="2022-06" db="EMBL/GenBank/DDBJ databases">
        <title>Phylogenomic reconstructions and comparative analyses of Kickxellomycotina fungi.</title>
        <authorList>
            <person name="Reynolds N.K."/>
            <person name="Stajich J.E."/>
            <person name="Barry K."/>
            <person name="Grigoriev I.V."/>
            <person name="Crous P."/>
            <person name="Smith M.E."/>
        </authorList>
    </citation>
    <scope>NUCLEOTIDE SEQUENCE</scope>
    <source>
        <strain evidence="1">RSA 2271</strain>
    </source>
</reference>
<sequence>MYEVIVRSNRISIGQGAELGHSAKSQEVASTPCAVTLAAIKPIVLLYNQLGDAELQLRFEVGKVLVTVFRHNAQVRQRTDPQGDFIDVSTDSVKRSAVRRTTSELMKYYSVVYNLLTRDVATGKGTDSCGPGSAQLQPQRQASATPSDYVAIGAALCAITEWLHMREVVIILQMLYTARQTLTCAVEGAASRQHPHIQLLATETLIGVYLSRLAQVLASDAEGEKLELVKEFSEYVRSVINARQELNRPGERVAWISTIDDMSKEDISKWELLEFPRNIDYLSPLSSAISVPDGTAREEEGNKAAVPMFEPLKVIEYLSQLGKLSGNQLRDDGLAPVDLTQFEPIDLRDVAKSLLSLELRQEDIDSEDNKERRSMPSGILDRINPHVMFKAVPSDDGTASEEESRQESVEGDVEGEVETAGKNWLRTASTRDSVATPVNFSYLKLALSQGLVDLSSVGVSTLSESNHAIDSTTRVYAHGNSGGGSSNVSGTVNAPSSSSSSSAKATPSSVRQEDINKQMDEDPKDNDDDENYQDQVVKLLDSLDIVYTPSGGSSGRDRETPASTTTTAHHRSMTVVHYRKACHDHDDRQSLTLLTDPFASPASMPATLRPSRHTDD</sequence>
<dbReference type="EMBL" id="JAMZIH010001263">
    <property type="protein sequence ID" value="KAJ1678343.1"/>
    <property type="molecule type" value="Genomic_DNA"/>
</dbReference>